<evidence type="ECO:0000313" key="1">
    <source>
        <dbReference type="EMBL" id="MTG99148.1"/>
    </source>
</evidence>
<reference evidence="1 2" key="1">
    <citation type="submission" date="2019-11" db="EMBL/GenBank/DDBJ databases">
        <title>Genome of Strain BIT-d1.</title>
        <authorList>
            <person name="Yang Y."/>
        </authorList>
    </citation>
    <scope>NUCLEOTIDE SEQUENCE [LARGE SCALE GENOMIC DNA]</scope>
    <source>
        <strain evidence="1 2">BIT-d1</strain>
    </source>
</reference>
<dbReference type="InterPro" id="IPR003718">
    <property type="entry name" value="OsmC/Ohr_fam"/>
</dbReference>
<proteinExistence type="predicted"/>
<dbReference type="InterPro" id="IPR015946">
    <property type="entry name" value="KH_dom-like_a/b"/>
</dbReference>
<dbReference type="RefSeq" id="WP_155093148.1">
    <property type="nucleotide sequence ID" value="NZ_CP102754.1"/>
</dbReference>
<dbReference type="Gene3D" id="3.30.300.20">
    <property type="match status" value="1"/>
</dbReference>
<dbReference type="PANTHER" id="PTHR39624">
    <property type="entry name" value="PROTEIN INVOLVED IN RIMO-MEDIATED BETA-METHYLTHIOLATION OF RIBOSOMAL PROTEIN S12 YCAO"/>
    <property type="match status" value="1"/>
</dbReference>
<name>A0A6I3LKL0_9FLAO</name>
<keyword evidence="2" id="KW-1185">Reference proteome</keyword>
<dbReference type="Proteomes" id="UP000438760">
    <property type="component" value="Unassembled WGS sequence"/>
</dbReference>
<evidence type="ECO:0000313" key="2">
    <source>
        <dbReference type="Proteomes" id="UP000438760"/>
    </source>
</evidence>
<dbReference type="EMBL" id="WMJX01000046">
    <property type="protein sequence ID" value="MTG99148.1"/>
    <property type="molecule type" value="Genomic_DNA"/>
</dbReference>
<protein>
    <submittedName>
        <fullName evidence="1">OsmC family peroxiredoxin</fullName>
    </submittedName>
</protein>
<dbReference type="SUPFAM" id="SSF82784">
    <property type="entry name" value="OsmC-like"/>
    <property type="match status" value="1"/>
</dbReference>
<dbReference type="PANTHER" id="PTHR39624:SF2">
    <property type="entry name" value="OSMC-LIKE PROTEIN"/>
    <property type="match status" value="1"/>
</dbReference>
<dbReference type="Pfam" id="PF02566">
    <property type="entry name" value="OsmC"/>
    <property type="match status" value="1"/>
</dbReference>
<organism evidence="1 2">
    <name type="scientific">Myroides albus</name>
    <dbReference type="NCBI Taxonomy" id="2562892"/>
    <lineage>
        <taxon>Bacteria</taxon>
        <taxon>Pseudomonadati</taxon>
        <taxon>Bacteroidota</taxon>
        <taxon>Flavobacteriia</taxon>
        <taxon>Flavobacteriales</taxon>
        <taxon>Flavobacteriaceae</taxon>
        <taxon>Myroides</taxon>
    </lineage>
</organism>
<dbReference type="InterPro" id="IPR036102">
    <property type="entry name" value="OsmC/Ohrsf"/>
</dbReference>
<comment type="caution">
    <text evidence="1">The sequence shown here is derived from an EMBL/GenBank/DDBJ whole genome shotgun (WGS) entry which is preliminary data.</text>
</comment>
<dbReference type="AlphaFoldDB" id="A0A6I3LKL0"/>
<gene>
    <name evidence="1" type="ORF">GJV76_13585</name>
</gene>
<dbReference type="OrthoDB" id="9791538at2"/>
<sequence length="132" mass="14687">MDVKVKAVLGKELYYTEVVAGNNQLITDEPKELGGGDKGFNPFELLATSLASCTAATLRMYADRKAWDLGNIEIEVNLQQLKEQNKTLLVRTVRFGNADLDVDQLKRLDIIANKCPVHKALEGEIEIQTIVK</sequence>
<accession>A0A6I3LKL0</accession>